<dbReference type="RefSeq" id="WP_309940860.1">
    <property type="nucleotide sequence ID" value="NZ_AP025306.1"/>
</dbReference>
<keyword evidence="2" id="KW-1185">Reference proteome</keyword>
<dbReference type="Proteomes" id="UP001185092">
    <property type="component" value="Unassembled WGS sequence"/>
</dbReference>
<evidence type="ECO:0000313" key="1">
    <source>
        <dbReference type="EMBL" id="MDR6240711.1"/>
    </source>
</evidence>
<reference evidence="1" key="1">
    <citation type="submission" date="2023-07" db="EMBL/GenBank/DDBJ databases">
        <title>Genomic Encyclopedia of Type Strains, Phase IV (KMG-IV): sequencing the most valuable type-strain genomes for metagenomic binning, comparative biology and taxonomic classification.</title>
        <authorList>
            <person name="Goeker M."/>
        </authorList>
    </citation>
    <scope>NUCLEOTIDE SEQUENCE</scope>
    <source>
        <strain evidence="1">DSM 26174</strain>
    </source>
</reference>
<proteinExistence type="predicted"/>
<sequence>MNKNLTLNEGAFVWAMELISSGKINKEGLSFEKLSKNVALFDEIIEKEGIEFYKLWFLGINEDVDPKSRDAYIYPIGDFNFISLSALLAIRELTTVDHYYNIEKAADKLLKALDH</sequence>
<name>A0AAE3XMM5_9BACT</name>
<organism evidence="1 2">
    <name type="scientific">Aureibacter tunicatorum</name>
    <dbReference type="NCBI Taxonomy" id="866807"/>
    <lineage>
        <taxon>Bacteria</taxon>
        <taxon>Pseudomonadati</taxon>
        <taxon>Bacteroidota</taxon>
        <taxon>Cytophagia</taxon>
        <taxon>Cytophagales</taxon>
        <taxon>Persicobacteraceae</taxon>
        <taxon>Aureibacter</taxon>
    </lineage>
</organism>
<evidence type="ECO:0000313" key="2">
    <source>
        <dbReference type="Proteomes" id="UP001185092"/>
    </source>
</evidence>
<gene>
    <name evidence="1" type="ORF">HNQ88_003787</name>
</gene>
<accession>A0AAE3XMM5</accession>
<dbReference type="EMBL" id="JAVDQD010000005">
    <property type="protein sequence ID" value="MDR6240711.1"/>
    <property type="molecule type" value="Genomic_DNA"/>
</dbReference>
<protein>
    <submittedName>
        <fullName evidence="1">Uncharacterized protein</fullName>
    </submittedName>
</protein>
<dbReference type="AlphaFoldDB" id="A0AAE3XMM5"/>
<comment type="caution">
    <text evidence="1">The sequence shown here is derived from an EMBL/GenBank/DDBJ whole genome shotgun (WGS) entry which is preliminary data.</text>
</comment>